<evidence type="ECO:0000313" key="1">
    <source>
        <dbReference type="EMBL" id="KAK2549528.1"/>
    </source>
</evidence>
<accession>A0AAD9UTN8</accession>
<protein>
    <submittedName>
        <fullName evidence="1">Uncharacterized protein</fullName>
    </submittedName>
</protein>
<proteinExistence type="predicted"/>
<comment type="caution">
    <text evidence="1">The sequence shown here is derived from an EMBL/GenBank/DDBJ whole genome shotgun (WGS) entry which is preliminary data.</text>
</comment>
<evidence type="ECO:0000313" key="2">
    <source>
        <dbReference type="Proteomes" id="UP001249851"/>
    </source>
</evidence>
<dbReference type="Proteomes" id="UP001249851">
    <property type="component" value="Unassembled WGS sequence"/>
</dbReference>
<dbReference type="AlphaFoldDB" id="A0AAD9UTN8"/>
<gene>
    <name evidence="1" type="ORF">P5673_029907</name>
</gene>
<reference evidence="1" key="2">
    <citation type="journal article" date="2023" name="Science">
        <title>Genomic signatures of disease resistance in endangered staghorn corals.</title>
        <authorList>
            <person name="Vollmer S.V."/>
            <person name="Selwyn J.D."/>
            <person name="Despard B.A."/>
            <person name="Roesel C.L."/>
        </authorList>
    </citation>
    <scope>NUCLEOTIDE SEQUENCE</scope>
    <source>
        <strain evidence="1">K2</strain>
    </source>
</reference>
<reference evidence="1" key="1">
    <citation type="journal article" date="2023" name="G3 (Bethesda)">
        <title>Whole genome assembly and annotation of the endangered Caribbean coral Acropora cervicornis.</title>
        <authorList>
            <person name="Selwyn J.D."/>
            <person name="Vollmer S.V."/>
        </authorList>
    </citation>
    <scope>NUCLEOTIDE SEQUENCE</scope>
    <source>
        <strain evidence="1">K2</strain>
    </source>
</reference>
<sequence>MVLWYVRVQGQKQQFVRMLMKWEQ</sequence>
<organism evidence="1 2">
    <name type="scientific">Acropora cervicornis</name>
    <name type="common">Staghorn coral</name>
    <dbReference type="NCBI Taxonomy" id="6130"/>
    <lineage>
        <taxon>Eukaryota</taxon>
        <taxon>Metazoa</taxon>
        <taxon>Cnidaria</taxon>
        <taxon>Anthozoa</taxon>
        <taxon>Hexacorallia</taxon>
        <taxon>Scleractinia</taxon>
        <taxon>Astrocoeniina</taxon>
        <taxon>Acroporidae</taxon>
        <taxon>Acropora</taxon>
    </lineage>
</organism>
<name>A0AAD9UTN8_ACRCE</name>
<dbReference type="EMBL" id="JARQWQ010000124">
    <property type="protein sequence ID" value="KAK2549528.1"/>
    <property type="molecule type" value="Genomic_DNA"/>
</dbReference>
<keyword evidence="2" id="KW-1185">Reference proteome</keyword>